<evidence type="ECO:0000256" key="3">
    <source>
        <dbReference type="ARBA" id="ARBA00022630"/>
    </source>
</evidence>
<comment type="caution">
    <text evidence="7">The sequence shown here is derived from an EMBL/GenBank/DDBJ whole genome shotgun (WGS) entry which is preliminary data.</text>
</comment>
<evidence type="ECO:0000256" key="5">
    <source>
        <dbReference type="PIRSR" id="PIRSR000137-2"/>
    </source>
</evidence>
<dbReference type="PIRSF" id="PIRSF000137">
    <property type="entry name" value="Alcohol_oxidase"/>
    <property type="match status" value="1"/>
</dbReference>
<evidence type="ECO:0000313" key="8">
    <source>
        <dbReference type="Proteomes" id="UP000565711"/>
    </source>
</evidence>
<dbReference type="Proteomes" id="UP000565711">
    <property type="component" value="Unassembled WGS sequence"/>
</dbReference>
<gene>
    <name evidence="7" type="ORF">HGA08_29270</name>
</gene>
<protein>
    <submittedName>
        <fullName evidence="7">NAD(P)-binding protein</fullName>
    </submittedName>
</protein>
<dbReference type="GO" id="GO:0050660">
    <property type="term" value="F:flavin adenine dinucleotide binding"/>
    <property type="evidence" value="ECO:0007669"/>
    <property type="project" value="InterPro"/>
</dbReference>
<evidence type="ECO:0000256" key="2">
    <source>
        <dbReference type="ARBA" id="ARBA00010790"/>
    </source>
</evidence>
<name>A0A846Y4Y6_9NOCA</name>
<dbReference type="InterPro" id="IPR012132">
    <property type="entry name" value="GMC_OxRdtase"/>
</dbReference>
<proteinExistence type="inferred from homology"/>
<dbReference type="InterPro" id="IPR036188">
    <property type="entry name" value="FAD/NAD-bd_sf"/>
</dbReference>
<dbReference type="PANTHER" id="PTHR11552">
    <property type="entry name" value="GLUCOSE-METHANOL-CHOLINE GMC OXIDOREDUCTASE"/>
    <property type="match status" value="1"/>
</dbReference>
<keyword evidence="8" id="KW-1185">Reference proteome</keyword>
<evidence type="ECO:0000259" key="6">
    <source>
        <dbReference type="PROSITE" id="PS00624"/>
    </source>
</evidence>
<evidence type="ECO:0000256" key="4">
    <source>
        <dbReference type="ARBA" id="ARBA00022827"/>
    </source>
</evidence>
<dbReference type="Gene3D" id="3.50.50.60">
    <property type="entry name" value="FAD/NAD(P)-binding domain"/>
    <property type="match status" value="1"/>
</dbReference>
<dbReference type="Pfam" id="PF05199">
    <property type="entry name" value="GMC_oxred_C"/>
    <property type="match status" value="1"/>
</dbReference>
<accession>A0A846Y4Y6</accession>
<dbReference type="GO" id="GO:0016614">
    <property type="term" value="F:oxidoreductase activity, acting on CH-OH group of donors"/>
    <property type="evidence" value="ECO:0007669"/>
    <property type="project" value="InterPro"/>
</dbReference>
<feature type="domain" description="Glucose-methanol-choline oxidoreductase N-terminal" evidence="6">
    <location>
        <begin position="256"/>
        <end position="270"/>
    </location>
</feature>
<dbReference type="Gene3D" id="3.30.410.40">
    <property type="match status" value="1"/>
</dbReference>
<dbReference type="EMBL" id="JAAXOP010000027">
    <property type="protein sequence ID" value="NKY54283.1"/>
    <property type="molecule type" value="Genomic_DNA"/>
</dbReference>
<dbReference type="InterPro" id="IPR000172">
    <property type="entry name" value="GMC_OxRdtase_N"/>
</dbReference>
<evidence type="ECO:0000256" key="1">
    <source>
        <dbReference type="ARBA" id="ARBA00001974"/>
    </source>
</evidence>
<keyword evidence="4 5" id="KW-0274">FAD</keyword>
<dbReference type="SUPFAM" id="SSF51905">
    <property type="entry name" value="FAD/NAD(P)-binding domain"/>
    <property type="match status" value="1"/>
</dbReference>
<reference evidence="7 8" key="1">
    <citation type="submission" date="2020-04" db="EMBL/GenBank/DDBJ databases">
        <title>MicrobeNet Type strains.</title>
        <authorList>
            <person name="Nicholson A.C."/>
        </authorList>
    </citation>
    <scope>NUCLEOTIDE SEQUENCE [LARGE SCALE GENOMIC DNA]</scope>
    <source>
        <strain evidence="7 8">JCM 12354</strain>
    </source>
</reference>
<dbReference type="PANTHER" id="PTHR11552:SF147">
    <property type="entry name" value="CHOLINE DEHYDROGENASE, MITOCHONDRIAL"/>
    <property type="match status" value="1"/>
</dbReference>
<dbReference type="AlphaFoldDB" id="A0A846Y4Y6"/>
<dbReference type="PROSITE" id="PS00624">
    <property type="entry name" value="GMC_OXRED_2"/>
    <property type="match status" value="1"/>
</dbReference>
<feature type="binding site" evidence="5">
    <location>
        <position position="222"/>
    </location>
    <ligand>
        <name>FAD</name>
        <dbReference type="ChEBI" id="CHEBI:57692"/>
    </ligand>
</feature>
<comment type="similarity">
    <text evidence="2">Belongs to the GMC oxidoreductase family.</text>
</comment>
<dbReference type="Pfam" id="PF00732">
    <property type="entry name" value="GMC_oxred_N"/>
    <property type="match status" value="1"/>
</dbReference>
<comment type="cofactor">
    <cofactor evidence="1 5">
        <name>FAD</name>
        <dbReference type="ChEBI" id="CHEBI:57692"/>
    </cofactor>
</comment>
<dbReference type="InterPro" id="IPR007867">
    <property type="entry name" value="GMC_OxRtase_C"/>
</dbReference>
<dbReference type="SUPFAM" id="SSF54373">
    <property type="entry name" value="FAD-linked reductases, C-terminal domain"/>
    <property type="match status" value="1"/>
</dbReference>
<organism evidence="7 8">
    <name type="scientific">Nocardia vermiculata</name>
    <dbReference type="NCBI Taxonomy" id="257274"/>
    <lineage>
        <taxon>Bacteria</taxon>
        <taxon>Bacillati</taxon>
        <taxon>Actinomycetota</taxon>
        <taxon>Actinomycetes</taxon>
        <taxon>Mycobacteriales</taxon>
        <taxon>Nocardiaceae</taxon>
        <taxon>Nocardia</taxon>
    </lineage>
</organism>
<dbReference type="RefSeq" id="WP_067879979.1">
    <property type="nucleotide sequence ID" value="NZ_JAAXOP010000027.1"/>
</dbReference>
<keyword evidence="3" id="KW-0285">Flavoprotein</keyword>
<evidence type="ECO:0000313" key="7">
    <source>
        <dbReference type="EMBL" id="NKY54283.1"/>
    </source>
</evidence>
<sequence>MDDFDVIVVGAGSSGCVLASRLSEDSNRRVLLLEAGPVFGSTGEFPEEILRVSSLSAMLPGHPGNWPFKGFLTPDLPYTVPRGKIFGGSGAMNGANYVRARRADFDEWVAAGNDLWSYDACLPFYRKAEHDLDFTGSGHGVDGPIPVQRAKGKLRSPLSDAFLDACVSAGFPEEADKNGDRAPGAGLVPGNFVDGIRVNAAISHLIPHLGRKNLTVQGNATVLRVVLERGRAVGVEVDFGRGRETVRGNEIVLSAGSVKSPHLLMLSGIGPAEQLRQAGIDVVVNAPGVGQDWSDHPDVYVGFTAGRDVPFDPEMLVPQAALNLDSGNDPAGDVELLLFVAPLGVMMAGGGKAAILKGATDTIRRPRKTLSALRGVSLKRLATQVVRQGDLNIMVGLQNPENRGEMRLLSGDPHIHPELRFNYLSTDYDLARLRTGIRTCVELLGSGPLKPWVEEITAPVAANIRDDTALDNWIRATLNSNFHLSGSACMGPESDPGAVVDQFLRVRGVDGLRVADTSVLPTVPRRGPNATAVMLGERAAALFEA</sequence>